<name>A0AA87Q8Z3_RHIRH</name>
<accession>A0AA87Q8Z3</accession>
<dbReference type="RefSeq" id="WP_042473709.1">
    <property type="nucleotide sequence ID" value="NZ_BAYX01000008.1"/>
</dbReference>
<comment type="caution">
    <text evidence="1">The sequence shown here is derived from an EMBL/GenBank/DDBJ whole genome shotgun (WGS) entry which is preliminary data.</text>
</comment>
<evidence type="ECO:0000313" key="2">
    <source>
        <dbReference type="Proteomes" id="UP000026941"/>
    </source>
</evidence>
<gene>
    <name evidence="1" type="ORF">RRH01S_08_00920</name>
</gene>
<proteinExistence type="predicted"/>
<dbReference type="AlphaFoldDB" id="A0AA87Q8Z3"/>
<evidence type="ECO:0000313" key="1">
    <source>
        <dbReference type="EMBL" id="GAJ94354.1"/>
    </source>
</evidence>
<sequence>MRGFYKMEYTGKQGQGAGAVAFVDSKLAGIDVGGGVYTGEFQTTPEGVVTGYADLAFPTGGVLVTGVVVAPGAPPIRIPFSVNEDQALGKVMRIETPTGPVSLRLSLISAL</sequence>
<dbReference type="Proteomes" id="UP000026941">
    <property type="component" value="Unassembled WGS sequence"/>
</dbReference>
<dbReference type="EMBL" id="BAYX01000008">
    <property type="protein sequence ID" value="GAJ94354.1"/>
    <property type="molecule type" value="Genomic_DNA"/>
</dbReference>
<protein>
    <submittedName>
        <fullName evidence="1">Uncharacterized protein</fullName>
    </submittedName>
</protein>
<organism evidence="1 2">
    <name type="scientific">Rhizobium rhizogenes NBRC 13257</name>
    <dbReference type="NCBI Taxonomy" id="1220581"/>
    <lineage>
        <taxon>Bacteria</taxon>
        <taxon>Pseudomonadati</taxon>
        <taxon>Pseudomonadota</taxon>
        <taxon>Alphaproteobacteria</taxon>
        <taxon>Hyphomicrobiales</taxon>
        <taxon>Rhizobiaceae</taxon>
        <taxon>Rhizobium/Agrobacterium group</taxon>
        <taxon>Rhizobium</taxon>
    </lineage>
</organism>
<reference evidence="1 2" key="1">
    <citation type="submission" date="2014-05" db="EMBL/GenBank/DDBJ databases">
        <title>Whole genome shotgun sequence of Rhizobium rhizogenes NBRC 13257.</title>
        <authorList>
            <person name="Katano-Makiyama Y."/>
            <person name="Hosoyama A."/>
            <person name="Hashimoto M."/>
            <person name="Hosoyama Y."/>
            <person name="Noguchi M."/>
            <person name="Tsuchikane K."/>
            <person name="Kimura A."/>
            <person name="Ohji S."/>
            <person name="Ichikawa N."/>
            <person name="Yamazoe A."/>
            <person name="Fujita N."/>
        </authorList>
    </citation>
    <scope>NUCLEOTIDE SEQUENCE [LARGE SCALE GENOMIC DNA]</scope>
    <source>
        <strain evidence="1 2">NBRC 13257</strain>
    </source>
</reference>